<evidence type="ECO:0000313" key="2">
    <source>
        <dbReference type="Proteomes" id="UP000514744"/>
    </source>
</evidence>
<dbReference type="KEGG" id="vg:63642537"/>
<dbReference type="EMBL" id="MT613935">
    <property type="protein sequence ID" value="QMP19198.1"/>
    <property type="molecule type" value="Genomic_DNA"/>
</dbReference>
<protein>
    <submittedName>
        <fullName evidence="1">Uncharacterized protein</fullName>
    </submittedName>
</protein>
<organism evidence="1 2">
    <name type="scientific">Pseudomonas phage Persinger</name>
    <dbReference type="NCBI Taxonomy" id="2749430"/>
    <lineage>
        <taxon>Viruses</taxon>
        <taxon>Duplodnaviria</taxon>
        <taxon>Heunggongvirae</taxon>
        <taxon>Uroviricota</taxon>
        <taxon>Caudoviricetes</taxon>
        <taxon>Harrisonburgvirus</taxon>
        <taxon>Harrisonburgvirus persinger</taxon>
    </lineage>
</organism>
<dbReference type="InterPro" id="IPR036390">
    <property type="entry name" value="WH_DNA-bd_sf"/>
</dbReference>
<dbReference type="Proteomes" id="UP000514744">
    <property type="component" value="Segment"/>
</dbReference>
<sequence length="121" mass="13166">MKMTIEIVVTFCKAYFDSARPADRVNDMLICGALVVGQAEGHPLNASKVSEWTTMARPTVIRRLAVLEKKGFVQRHGNVFRVSDDRVNAGAIEEAGKAARGLILNAAAQLSKLDTKGVARR</sequence>
<dbReference type="InterPro" id="IPR036388">
    <property type="entry name" value="WH-like_DNA-bd_sf"/>
</dbReference>
<dbReference type="Gene3D" id="1.10.10.10">
    <property type="entry name" value="Winged helix-like DNA-binding domain superfamily/Winged helix DNA-binding domain"/>
    <property type="match status" value="1"/>
</dbReference>
<dbReference type="SUPFAM" id="SSF46785">
    <property type="entry name" value="Winged helix' DNA-binding domain"/>
    <property type="match status" value="1"/>
</dbReference>
<evidence type="ECO:0000313" key="1">
    <source>
        <dbReference type="EMBL" id="QMP19198.1"/>
    </source>
</evidence>
<reference evidence="1 2" key="1">
    <citation type="submission" date="2020-06" db="EMBL/GenBank/DDBJ databases">
        <authorList>
            <person name="Persinger R.D."/>
            <person name="Temple L."/>
        </authorList>
    </citation>
    <scope>NUCLEOTIDE SEQUENCE [LARGE SCALE GENOMIC DNA]</scope>
</reference>
<accession>A0A7D7ESS2</accession>
<proteinExistence type="predicted"/>
<dbReference type="RefSeq" id="YP_010038065.1">
    <property type="nucleotide sequence ID" value="NC_054149.1"/>
</dbReference>
<name>A0A7D7ESS2_9CAUD</name>
<keyword evidence="2" id="KW-1185">Reference proteome</keyword>
<dbReference type="GeneID" id="63642537"/>